<evidence type="ECO:0000313" key="9">
    <source>
        <dbReference type="Proteomes" id="UP000616839"/>
    </source>
</evidence>
<dbReference type="PROSITE" id="PS01313">
    <property type="entry name" value="LIPB"/>
    <property type="match status" value="1"/>
</dbReference>
<sequence length="318" mass="34544">MVGPQRGQRPGQRDGQRSGPSSLRGRPRRSTRAARARGPVRRRGHGGSPDQPDRFRRPVSGSLHRPPSAAGHPPGVRLDVVALDFRIAGLAPETVDYLDAWELQRRVHADVVGGADDTVLLLEHPPVFTAGKRTDPHERPADPGGAAVIDVDRGGKITFHGPGQLVGYPIVRLPDHVKVVDYVRRIEEALIGICASFGVTTARVPGRSGVWLRADERGPERKIAAIGLRVSRGVTMHGFSLNCDVDLGWYARFVPCGIADAGVTSLSAELGRDVTVPEVLPVVREQLARYLAWEDYTATPDYEARPEPPRIRLVTPSA</sequence>
<dbReference type="HAMAP" id="MF_00013">
    <property type="entry name" value="LipB"/>
    <property type="match status" value="1"/>
</dbReference>
<evidence type="ECO:0000256" key="4">
    <source>
        <dbReference type="ARBA" id="ARBA00024732"/>
    </source>
</evidence>
<dbReference type="Pfam" id="PF21948">
    <property type="entry name" value="LplA-B_cat"/>
    <property type="match status" value="1"/>
</dbReference>
<dbReference type="GO" id="GO:0033819">
    <property type="term" value="F:lipoyl(octanoyl) transferase activity"/>
    <property type="evidence" value="ECO:0007669"/>
    <property type="project" value="UniProtKB-EC"/>
</dbReference>
<dbReference type="NCBIfam" id="TIGR00214">
    <property type="entry name" value="lipB"/>
    <property type="match status" value="1"/>
</dbReference>
<dbReference type="InterPro" id="IPR000544">
    <property type="entry name" value="Octanoyltransferase"/>
</dbReference>
<dbReference type="InterPro" id="IPR045864">
    <property type="entry name" value="aa-tRNA-synth_II/BPL/LPL"/>
</dbReference>
<dbReference type="GO" id="GO:0009249">
    <property type="term" value="P:protein lipoylation"/>
    <property type="evidence" value="ECO:0007669"/>
    <property type="project" value="InterPro"/>
</dbReference>
<evidence type="ECO:0000256" key="6">
    <source>
        <dbReference type="SAM" id="MobiDB-lite"/>
    </source>
</evidence>
<dbReference type="SUPFAM" id="SSF55681">
    <property type="entry name" value="Class II aaRS and biotin synthetases"/>
    <property type="match status" value="1"/>
</dbReference>
<comment type="similarity">
    <text evidence="5">Belongs to the LipB family.</text>
</comment>
<accession>A0A927K671</accession>
<feature type="binding site" evidence="5">
    <location>
        <begin position="238"/>
        <end position="240"/>
    </location>
    <ligand>
        <name>substrate</name>
    </ligand>
</feature>
<dbReference type="InterPro" id="IPR020605">
    <property type="entry name" value="Octanoyltransferase_CS"/>
</dbReference>
<keyword evidence="3 5" id="KW-0012">Acyltransferase</keyword>
<comment type="miscellaneous">
    <text evidence="5">In the reaction, the free carboxyl group of octanoic acid is attached via an amide linkage to the epsilon-amino group of a specific lysine residue of lipoyl domains of lipoate-dependent enzymes.</text>
</comment>
<feature type="domain" description="BPL/LPL catalytic" evidence="7">
    <location>
        <begin position="113"/>
        <end position="295"/>
    </location>
</feature>
<feature type="binding site" evidence="5">
    <location>
        <begin position="153"/>
        <end position="160"/>
    </location>
    <ligand>
        <name>substrate</name>
    </ligand>
</feature>
<gene>
    <name evidence="5 8" type="primary">lipB</name>
    <name evidence="8" type="ORF">IE331_09560</name>
</gene>
<feature type="active site" description="Acyl-thioester intermediate" evidence="5">
    <location>
        <position position="256"/>
    </location>
</feature>
<dbReference type="PANTHER" id="PTHR10993">
    <property type="entry name" value="OCTANOYLTRANSFERASE"/>
    <property type="match status" value="1"/>
</dbReference>
<feature type="binding site" evidence="5">
    <location>
        <begin position="225"/>
        <end position="227"/>
    </location>
    <ligand>
        <name>substrate</name>
    </ligand>
</feature>
<evidence type="ECO:0000259" key="7">
    <source>
        <dbReference type="PROSITE" id="PS51733"/>
    </source>
</evidence>
<dbReference type="PANTHER" id="PTHR10993:SF7">
    <property type="entry name" value="LIPOYLTRANSFERASE 2, MITOCHONDRIAL-RELATED"/>
    <property type="match status" value="1"/>
</dbReference>
<evidence type="ECO:0000313" key="8">
    <source>
        <dbReference type="EMBL" id="MBD8869870.1"/>
    </source>
</evidence>
<dbReference type="GO" id="GO:0005737">
    <property type="term" value="C:cytoplasm"/>
    <property type="evidence" value="ECO:0007669"/>
    <property type="project" value="UniProtKB-SubCell"/>
</dbReference>
<comment type="subcellular location">
    <subcellularLocation>
        <location evidence="5">Cytoplasm</location>
    </subcellularLocation>
</comment>
<dbReference type="NCBIfam" id="NF010925">
    <property type="entry name" value="PRK14345.1"/>
    <property type="match status" value="1"/>
</dbReference>
<dbReference type="AlphaFoldDB" id="A0A927K671"/>
<proteinExistence type="inferred from homology"/>
<comment type="catalytic activity">
    <reaction evidence="5">
        <text>octanoyl-[ACP] + L-lysyl-[protein] = N(6)-octanoyl-L-lysyl-[protein] + holo-[ACP] + H(+)</text>
        <dbReference type="Rhea" id="RHEA:17665"/>
        <dbReference type="Rhea" id="RHEA-COMP:9636"/>
        <dbReference type="Rhea" id="RHEA-COMP:9685"/>
        <dbReference type="Rhea" id="RHEA-COMP:9752"/>
        <dbReference type="Rhea" id="RHEA-COMP:9928"/>
        <dbReference type="ChEBI" id="CHEBI:15378"/>
        <dbReference type="ChEBI" id="CHEBI:29969"/>
        <dbReference type="ChEBI" id="CHEBI:64479"/>
        <dbReference type="ChEBI" id="CHEBI:78463"/>
        <dbReference type="ChEBI" id="CHEBI:78809"/>
        <dbReference type="EC" id="2.3.1.181"/>
    </reaction>
</comment>
<keyword evidence="5" id="KW-0963">Cytoplasm</keyword>
<dbReference type="InterPro" id="IPR004143">
    <property type="entry name" value="BPL_LPL_catalytic"/>
</dbReference>
<protein>
    <recommendedName>
        <fullName evidence="5">Octanoyltransferase</fullName>
        <ecNumber evidence="5">2.3.1.181</ecNumber>
    </recommendedName>
    <alternativeName>
        <fullName evidence="5">Lipoate-protein ligase B</fullName>
    </alternativeName>
    <alternativeName>
        <fullName evidence="5">Lipoyl/octanoyl transferase</fullName>
    </alternativeName>
    <alternativeName>
        <fullName evidence="5">Octanoyl-[acyl-carrier-protein]-protein N-octanoyltransferase</fullName>
    </alternativeName>
</protein>
<keyword evidence="9" id="KW-1185">Reference proteome</keyword>
<reference evidence="8" key="1">
    <citation type="submission" date="2020-09" db="EMBL/GenBank/DDBJ databases">
        <title>Nocardioides sp. strain MJB4 16S ribosomal RNA gene Genome sequencing and assembly.</title>
        <authorList>
            <person name="Kim I."/>
        </authorList>
    </citation>
    <scope>NUCLEOTIDE SEQUENCE</scope>
    <source>
        <strain evidence="8">MJB4</strain>
    </source>
</reference>
<comment type="function">
    <text evidence="4 5">Catalyzes the transfer of endogenously produced octanoic acid from octanoyl-acyl-carrier-protein onto the lipoyl domains of lipoate-dependent enzymes. Lipoyl-ACP can also act as a substrate although octanoyl-ACP is likely to be the physiological substrate.</text>
</comment>
<evidence type="ECO:0000256" key="2">
    <source>
        <dbReference type="ARBA" id="ARBA00022679"/>
    </source>
</evidence>
<dbReference type="Gene3D" id="3.30.930.10">
    <property type="entry name" value="Bira Bifunctional Protein, Domain 2"/>
    <property type="match status" value="1"/>
</dbReference>
<evidence type="ECO:0000256" key="1">
    <source>
        <dbReference type="ARBA" id="ARBA00004821"/>
    </source>
</evidence>
<comment type="pathway">
    <text evidence="1 5">Protein modification; protein lipoylation via endogenous pathway; protein N(6)-(lipoyl)lysine from octanoyl-[acyl-carrier-protein]: step 1/2.</text>
</comment>
<feature type="compositionally biased region" description="Low complexity" evidence="6">
    <location>
        <begin position="1"/>
        <end position="10"/>
    </location>
</feature>
<comment type="caution">
    <text evidence="8">The sequence shown here is derived from an EMBL/GenBank/DDBJ whole genome shotgun (WGS) entry which is preliminary data.</text>
</comment>
<dbReference type="EMBL" id="JACYXZ010000002">
    <property type="protein sequence ID" value="MBD8869870.1"/>
    <property type="molecule type" value="Genomic_DNA"/>
</dbReference>
<dbReference type="Proteomes" id="UP000616839">
    <property type="component" value="Unassembled WGS sequence"/>
</dbReference>
<dbReference type="CDD" id="cd16444">
    <property type="entry name" value="LipB"/>
    <property type="match status" value="1"/>
</dbReference>
<keyword evidence="2 5" id="KW-0808">Transferase</keyword>
<feature type="site" description="Lowers pKa of active site Cys" evidence="5">
    <location>
        <position position="222"/>
    </location>
</feature>
<organism evidence="8 9">
    <name type="scientific">Nocardioides donggukensis</name>
    <dbReference type="NCBI Taxonomy" id="2774019"/>
    <lineage>
        <taxon>Bacteria</taxon>
        <taxon>Bacillati</taxon>
        <taxon>Actinomycetota</taxon>
        <taxon>Actinomycetes</taxon>
        <taxon>Propionibacteriales</taxon>
        <taxon>Nocardioidaceae</taxon>
        <taxon>Nocardioides</taxon>
    </lineage>
</organism>
<feature type="region of interest" description="Disordered" evidence="6">
    <location>
        <begin position="1"/>
        <end position="75"/>
    </location>
</feature>
<feature type="compositionally biased region" description="Basic residues" evidence="6">
    <location>
        <begin position="25"/>
        <end position="45"/>
    </location>
</feature>
<dbReference type="EC" id="2.3.1.181" evidence="5"/>
<name>A0A927K671_9ACTN</name>
<evidence type="ECO:0000256" key="3">
    <source>
        <dbReference type="ARBA" id="ARBA00023315"/>
    </source>
</evidence>
<dbReference type="PROSITE" id="PS51733">
    <property type="entry name" value="BPL_LPL_CATALYTIC"/>
    <property type="match status" value="1"/>
</dbReference>
<evidence type="ECO:0000256" key="5">
    <source>
        <dbReference type="HAMAP-Rule" id="MF_00013"/>
    </source>
</evidence>